<evidence type="ECO:0000256" key="1">
    <source>
        <dbReference type="SAM" id="Phobius"/>
    </source>
</evidence>
<gene>
    <name evidence="2" type="ORF">METZ01_LOCUS514130</name>
</gene>
<keyword evidence="1" id="KW-0812">Transmembrane</keyword>
<dbReference type="EMBL" id="UINC01229528">
    <property type="protein sequence ID" value="SVE61276.1"/>
    <property type="molecule type" value="Genomic_DNA"/>
</dbReference>
<protein>
    <submittedName>
        <fullName evidence="2">Uncharacterized protein</fullName>
    </submittedName>
</protein>
<proteinExistence type="predicted"/>
<dbReference type="AlphaFoldDB" id="A0A383EWJ6"/>
<feature type="transmembrane region" description="Helical" evidence="1">
    <location>
        <begin position="73"/>
        <end position="91"/>
    </location>
</feature>
<accession>A0A383EWJ6</accession>
<name>A0A383EWJ6_9ZZZZ</name>
<organism evidence="2">
    <name type="scientific">marine metagenome</name>
    <dbReference type="NCBI Taxonomy" id="408172"/>
    <lineage>
        <taxon>unclassified sequences</taxon>
        <taxon>metagenomes</taxon>
        <taxon>ecological metagenomes</taxon>
    </lineage>
</organism>
<feature type="transmembrane region" description="Helical" evidence="1">
    <location>
        <begin position="38"/>
        <end position="61"/>
    </location>
</feature>
<reference evidence="2" key="1">
    <citation type="submission" date="2018-05" db="EMBL/GenBank/DDBJ databases">
        <authorList>
            <person name="Lanie J.A."/>
            <person name="Ng W.-L."/>
            <person name="Kazmierczak K.M."/>
            <person name="Andrzejewski T.M."/>
            <person name="Davidsen T.M."/>
            <person name="Wayne K.J."/>
            <person name="Tettelin H."/>
            <person name="Glass J.I."/>
            <person name="Rusch D."/>
            <person name="Podicherti R."/>
            <person name="Tsui H.-C.T."/>
            <person name="Winkler M.E."/>
        </authorList>
    </citation>
    <scope>NUCLEOTIDE SEQUENCE</scope>
</reference>
<feature type="transmembrane region" description="Helical" evidence="1">
    <location>
        <begin position="103"/>
        <end position="122"/>
    </location>
</feature>
<evidence type="ECO:0000313" key="2">
    <source>
        <dbReference type="EMBL" id="SVE61276.1"/>
    </source>
</evidence>
<keyword evidence="1" id="KW-1133">Transmembrane helix</keyword>
<sequence>EMNEIQTLSYLLNQNWLDVVARFRANSILDSGRTTYGVYLDLSSTYMMVYSTLKMYVYYLFAPFPWQVDSLTGLYAGTESIMRMILIYFSVKQWRKAYGSQRQLLSLMLTLYFSMTFMWALGTTNYGTALRHHMLSWWIIVIVGLPPLMARLGIILSGLELRKDSHSSGSI</sequence>
<keyword evidence="1" id="KW-0472">Membrane</keyword>
<feature type="non-terminal residue" evidence="2">
    <location>
        <position position="1"/>
    </location>
</feature>
<feature type="transmembrane region" description="Helical" evidence="1">
    <location>
        <begin position="134"/>
        <end position="156"/>
    </location>
</feature>